<dbReference type="RefSeq" id="WP_173289542.1">
    <property type="nucleotide sequence ID" value="NZ_AP021888.1"/>
</dbReference>
<keyword evidence="2" id="KW-1185">Reference proteome</keyword>
<dbReference type="InterPro" id="IPR014729">
    <property type="entry name" value="Rossmann-like_a/b/a_fold"/>
</dbReference>
<dbReference type="KEGG" id="tzo:THMIRHAT_00210"/>
<gene>
    <name evidence="1" type="ORF">THMIRHAT_00210</name>
</gene>
<name>A0A6F8PJK3_9GAMM</name>
<dbReference type="EMBL" id="AP021888">
    <property type="protein sequence ID" value="BBP42275.1"/>
    <property type="molecule type" value="Genomic_DNA"/>
</dbReference>
<dbReference type="Pfam" id="PF04244">
    <property type="entry name" value="DPRP"/>
    <property type="match status" value="1"/>
</dbReference>
<evidence type="ECO:0000313" key="2">
    <source>
        <dbReference type="Proteomes" id="UP000501466"/>
    </source>
</evidence>
<dbReference type="AlphaFoldDB" id="A0A6F8PJK3"/>
<dbReference type="Gene3D" id="1.25.40.80">
    <property type="match status" value="1"/>
</dbReference>
<organism evidence="1 2">
    <name type="scientific">Thiosulfativibrio zosterae</name>
    <dbReference type="NCBI Taxonomy" id="2675053"/>
    <lineage>
        <taxon>Bacteria</taxon>
        <taxon>Pseudomonadati</taxon>
        <taxon>Pseudomonadota</taxon>
        <taxon>Gammaproteobacteria</taxon>
        <taxon>Thiotrichales</taxon>
        <taxon>Piscirickettsiaceae</taxon>
        <taxon>Thiosulfativibrio</taxon>
    </lineage>
</organism>
<dbReference type="InterPro" id="IPR052551">
    <property type="entry name" value="UV-DNA_repair_photolyase"/>
</dbReference>
<proteinExistence type="predicted"/>
<dbReference type="PANTHER" id="PTHR38657">
    <property type="entry name" value="SLR1343 PROTEIN"/>
    <property type="match status" value="1"/>
</dbReference>
<dbReference type="InterPro" id="IPR007357">
    <property type="entry name" value="PhrB-like"/>
</dbReference>
<dbReference type="SUPFAM" id="SSF48173">
    <property type="entry name" value="Cryptochrome/photolyase FAD-binding domain"/>
    <property type="match status" value="1"/>
</dbReference>
<dbReference type="PANTHER" id="PTHR38657:SF1">
    <property type="entry name" value="SLR1343 PROTEIN"/>
    <property type="match status" value="1"/>
</dbReference>
<dbReference type="Gene3D" id="1.10.579.10">
    <property type="entry name" value="DNA Cyclobutane Dipyrimidine Photolyase, subunit A, domain 3"/>
    <property type="match status" value="1"/>
</dbReference>
<dbReference type="Proteomes" id="UP000501466">
    <property type="component" value="Chromosome"/>
</dbReference>
<protein>
    <submittedName>
        <fullName evidence="1">Cryptochrome/photolyase family protein</fullName>
    </submittedName>
</protein>
<dbReference type="Gene3D" id="3.40.50.620">
    <property type="entry name" value="HUPs"/>
    <property type="match status" value="1"/>
</dbReference>
<evidence type="ECO:0000313" key="1">
    <source>
        <dbReference type="EMBL" id="BBP42275.1"/>
    </source>
</evidence>
<dbReference type="Gene3D" id="1.10.10.1710">
    <property type="entry name" value="Deoxyribodipyrimidine photolyase-related"/>
    <property type="match status" value="1"/>
</dbReference>
<reference evidence="2" key="1">
    <citation type="submission" date="2019-11" db="EMBL/GenBank/DDBJ databases">
        <title>Isolation and characterization of two novel species in the genus Thiomicrorhabdus.</title>
        <authorList>
            <person name="Mochizuki J."/>
            <person name="Kojima H."/>
            <person name="Fukui M."/>
        </authorList>
    </citation>
    <scope>NUCLEOTIDE SEQUENCE [LARGE SCALE GENOMIC DNA]</scope>
    <source>
        <strain evidence="2">AkT22</strain>
    </source>
</reference>
<accession>A0A6F8PJK3</accession>
<keyword evidence="1" id="KW-0456">Lyase</keyword>
<dbReference type="InterPro" id="IPR036134">
    <property type="entry name" value="Crypto/Photolyase_FAD-like_sf"/>
</dbReference>
<sequence>MKAIRTLSLILGDQLNRDSAIFDDFDPNQDALWMAEVLEESTHVASHPQRSVLFLSAMRHFADQLQGEDFPLFYNALSTDASANFASFQTALSHFLTQHSVQNIQVVLPGDYRVLQQLKTTCQSAGLKLKVLPDRHFISLPGEFSAWMAKRKSPIMEYWVRHLRQRTGILMADGKPIGGAWNFDAKNRGNFGKKGPGLVISGPVFAPNDLTKSVMELVKTLFPQHAGNLSHFNWPVTAEQAQLALDDFIEHRLPSFGLYQDAMWFDQPFLYHSLISSSLNLKLISPLRVIQAAEQAYHQGRAPIEAVEGFIRQVLGWREYVRCLYWHAMPQWQDWNHFGATNPMPDFYWTGKTNMVCLQQSIGQVLKHGYGHHIQRLMVTGLFALLWETDPKAIHEWYLAMYVDAVEWVELPNVLGMSQYADGGLMASKPYLASGNYIQKMSPYCTKCRYNPAESTSDKACPFTTLYWAFLVKHEDLLRQNHRMALPLKHLQNWDEPKRQALAKRVAQIRVELKSI</sequence>
<dbReference type="GO" id="GO:0016829">
    <property type="term" value="F:lyase activity"/>
    <property type="evidence" value="ECO:0007669"/>
    <property type="project" value="UniProtKB-KW"/>
</dbReference>